<evidence type="ECO:0000313" key="3">
    <source>
        <dbReference type="Proteomes" id="UP000236630"/>
    </source>
</evidence>
<accession>A0A2H5QNP3</accession>
<dbReference type="EMBL" id="BDQV01000554">
    <property type="protein sequence ID" value="GAY66221.1"/>
    <property type="molecule type" value="Genomic_DNA"/>
</dbReference>
<dbReference type="Gene3D" id="3.40.50.1820">
    <property type="entry name" value="alpha/beta hydrolase"/>
    <property type="match status" value="1"/>
</dbReference>
<dbReference type="SUPFAM" id="SSF53474">
    <property type="entry name" value="alpha/beta-Hydrolases"/>
    <property type="match status" value="1"/>
</dbReference>
<dbReference type="Gene3D" id="6.10.250.940">
    <property type="match status" value="1"/>
</dbReference>
<comment type="caution">
    <text evidence="2">The sequence shown here is derived from an EMBL/GenBank/DDBJ whole genome shotgun (WGS) entry which is preliminary data.</text>
</comment>
<dbReference type="InterPro" id="IPR001563">
    <property type="entry name" value="Peptidase_S10"/>
</dbReference>
<protein>
    <recommendedName>
        <fullName evidence="4">Carboxypeptidase</fullName>
    </recommendedName>
</protein>
<dbReference type="InterPro" id="IPR029058">
    <property type="entry name" value="AB_hydrolase_fold"/>
</dbReference>
<evidence type="ECO:0000313" key="2">
    <source>
        <dbReference type="EMBL" id="GAY66221.1"/>
    </source>
</evidence>
<dbReference type="AlphaFoldDB" id="A0A2H5QNP3"/>
<evidence type="ECO:0000256" key="1">
    <source>
        <dbReference type="ARBA" id="ARBA00009431"/>
    </source>
</evidence>
<dbReference type="GO" id="GO:0004185">
    <property type="term" value="F:serine-type carboxypeptidase activity"/>
    <property type="evidence" value="ECO:0007669"/>
    <property type="project" value="InterPro"/>
</dbReference>
<dbReference type="GO" id="GO:0006508">
    <property type="term" value="P:proteolysis"/>
    <property type="evidence" value="ECO:0007669"/>
    <property type="project" value="InterPro"/>
</dbReference>
<dbReference type="Gene3D" id="3.40.50.11320">
    <property type="match status" value="1"/>
</dbReference>
<keyword evidence="3" id="KW-1185">Reference proteome</keyword>
<dbReference type="GO" id="GO:0005773">
    <property type="term" value="C:vacuole"/>
    <property type="evidence" value="ECO:0007669"/>
    <property type="project" value="TreeGrafter"/>
</dbReference>
<gene>
    <name evidence="2" type="ORF">CUMW_247010</name>
</gene>
<dbReference type="PANTHER" id="PTHR11802:SF32">
    <property type="entry name" value="SERINE CARBOXYPEPTIDASE-LIKE 29"/>
    <property type="match status" value="1"/>
</dbReference>
<reference evidence="2 3" key="1">
    <citation type="journal article" date="2017" name="Front. Genet.">
        <title>Draft sequencing of the heterozygous diploid genome of Satsuma (Citrus unshiu Marc.) using a hybrid assembly approach.</title>
        <authorList>
            <person name="Shimizu T."/>
            <person name="Tanizawa Y."/>
            <person name="Mochizuki T."/>
            <person name="Nagasaki H."/>
            <person name="Yoshioka T."/>
            <person name="Toyoda A."/>
            <person name="Fujiyama A."/>
            <person name="Kaminuma E."/>
            <person name="Nakamura Y."/>
        </authorList>
    </citation>
    <scope>NUCLEOTIDE SEQUENCE [LARGE SCALE GENOMIC DNA]</scope>
    <source>
        <strain evidence="3">cv. Miyagawa wase</strain>
    </source>
</reference>
<dbReference type="Pfam" id="PF00450">
    <property type="entry name" value="Peptidase_S10"/>
    <property type="match status" value="1"/>
</dbReference>
<organism evidence="2 3">
    <name type="scientific">Citrus unshiu</name>
    <name type="common">Satsuma mandarin</name>
    <name type="synonym">Citrus nobilis var. unshiu</name>
    <dbReference type="NCBI Taxonomy" id="55188"/>
    <lineage>
        <taxon>Eukaryota</taxon>
        <taxon>Viridiplantae</taxon>
        <taxon>Streptophyta</taxon>
        <taxon>Embryophyta</taxon>
        <taxon>Tracheophyta</taxon>
        <taxon>Spermatophyta</taxon>
        <taxon>Magnoliopsida</taxon>
        <taxon>eudicotyledons</taxon>
        <taxon>Gunneridae</taxon>
        <taxon>Pentapetalae</taxon>
        <taxon>rosids</taxon>
        <taxon>malvids</taxon>
        <taxon>Sapindales</taxon>
        <taxon>Rutaceae</taxon>
        <taxon>Aurantioideae</taxon>
        <taxon>Citrus</taxon>
    </lineage>
</organism>
<dbReference type="Proteomes" id="UP000236630">
    <property type="component" value="Unassembled WGS sequence"/>
</dbReference>
<comment type="similarity">
    <text evidence="1">Belongs to the peptidase S10 family.</text>
</comment>
<sequence>MLAGQCTLLSKAIIRHNQATGEKAINLKGYMVGNALTDDYHDYLGLFQFWWSAGLISDDTYKQLKLLCDYESFIHPSCTASVSQSNRLLKRMHVVGHASEKYDPCTEKHSVVYFNQPEVQKALHVIPAVALAKWETCRWHQQHALMIFFIFTALQWGVVNNNWLDSPRIVLDIYHELIHSGLRIWMFSGDTDAVIPVTSARYSIDALNLPTVKPWRAWWDDGPKRLTLVTVRGADHEVPLHRPKPALTLIKSFLSGRSMPCLERVSLSDS</sequence>
<proteinExistence type="inferred from homology"/>
<evidence type="ECO:0008006" key="4">
    <source>
        <dbReference type="Google" id="ProtNLM"/>
    </source>
</evidence>
<name>A0A2H5QNP3_CITUN</name>
<dbReference type="PANTHER" id="PTHR11802">
    <property type="entry name" value="SERINE PROTEASE FAMILY S10 SERINE CARBOXYPEPTIDASE"/>
    <property type="match status" value="1"/>
</dbReference>